<dbReference type="GO" id="GO:0005525">
    <property type="term" value="F:GTP binding"/>
    <property type="evidence" value="ECO:0007669"/>
    <property type="project" value="UniProtKB-KW"/>
</dbReference>
<dbReference type="Proteomes" id="UP000271098">
    <property type="component" value="Unassembled WGS sequence"/>
</dbReference>
<dbReference type="SMART" id="SM00176">
    <property type="entry name" value="RAN"/>
    <property type="match status" value="1"/>
</dbReference>
<dbReference type="PANTHER" id="PTHR47978">
    <property type="match status" value="1"/>
</dbReference>
<evidence type="ECO:0000313" key="8">
    <source>
        <dbReference type="EMBL" id="VDN27983.1"/>
    </source>
</evidence>
<evidence type="ECO:0000256" key="6">
    <source>
        <dbReference type="ARBA" id="ARBA00023289"/>
    </source>
</evidence>
<dbReference type="AlphaFoldDB" id="A0A183E695"/>
<dbReference type="Gene3D" id="3.40.50.300">
    <property type="entry name" value="P-loop containing nucleotide triphosphate hydrolases"/>
    <property type="match status" value="1"/>
</dbReference>
<evidence type="ECO:0000313" key="10">
    <source>
        <dbReference type="WBParaSite" id="GPUH_0001650801-mRNA-1"/>
    </source>
</evidence>
<dbReference type="SUPFAM" id="SSF52540">
    <property type="entry name" value="P-loop containing nucleoside triphosphate hydrolases"/>
    <property type="match status" value="1"/>
</dbReference>
<evidence type="ECO:0000313" key="9">
    <source>
        <dbReference type="Proteomes" id="UP000271098"/>
    </source>
</evidence>
<evidence type="ECO:0000256" key="3">
    <source>
        <dbReference type="ARBA" id="ARBA00023134"/>
    </source>
</evidence>
<gene>
    <name evidence="8" type="ORF">GPUH_LOCUS16485</name>
</gene>
<dbReference type="WBParaSite" id="GPUH_0001650801-mRNA-1">
    <property type="protein sequence ID" value="GPUH_0001650801-mRNA-1"/>
    <property type="gene ID" value="GPUH_0001650801"/>
</dbReference>
<keyword evidence="6" id="KW-0636">Prenylation</keyword>
<comment type="similarity">
    <text evidence="1">Belongs to the small GTPase superfamily. Rab family.</text>
</comment>
<name>A0A183E695_9BILA</name>
<dbReference type="PROSITE" id="PS51420">
    <property type="entry name" value="RHO"/>
    <property type="match status" value="1"/>
</dbReference>
<dbReference type="CDD" id="cd04115">
    <property type="entry name" value="Rab33B_Rab33A"/>
    <property type="match status" value="1"/>
</dbReference>
<dbReference type="SMART" id="SM00174">
    <property type="entry name" value="RHO"/>
    <property type="match status" value="1"/>
</dbReference>
<keyword evidence="9" id="KW-1185">Reference proteome</keyword>
<dbReference type="GO" id="GO:0012505">
    <property type="term" value="C:endomembrane system"/>
    <property type="evidence" value="ECO:0007669"/>
    <property type="project" value="UniProtKB-SubCell"/>
</dbReference>
<dbReference type="SMART" id="SM00175">
    <property type="entry name" value="RAB"/>
    <property type="match status" value="1"/>
</dbReference>
<dbReference type="EMBL" id="UYRT01083819">
    <property type="protein sequence ID" value="VDN27983.1"/>
    <property type="molecule type" value="Genomic_DNA"/>
</dbReference>
<dbReference type="PROSITE" id="PS51421">
    <property type="entry name" value="RAS"/>
    <property type="match status" value="1"/>
</dbReference>
<reference evidence="8 9" key="2">
    <citation type="submission" date="2018-11" db="EMBL/GenBank/DDBJ databases">
        <authorList>
            <consortium name="Pathogen Informatics"/>
        </authorList>
    </citation>
    <scope>NUCLEOTIDE SEQUENCE [LARGE SCALE GENOMIC DNA]</scope>
</reference>
<dbReference type="InterPro" id="IPR005225">
    <property type="entry name" value="Small_GTP-bd"/>
</dbReference>
<organism evidence="10">
    <name type="scientific">Gongylonema pulchrum</name>
    <dbReference type="NCBI Taxonomy" id="637853"/>
    <lineage>
        <taxon>Eukaryota</taxon>
        <taxon>Metazoa</taxon>
        <taxon>Ecdysozoa</taxon>
        <taxon>Nematoda</taxon>
        <taxon>Chromadorea</taxon>
        <taxon>Rhabditida</taxon>
        <taxon>Spirurina</taxon>
        <taxon>Spiruromorpha</taxon>
        <taxon>Spiruroidea</taxon>
        <taxon>Gongylonematidae</taxon>
        <taxon>Gongylonema</taxon>
    </lineage>
</organism>
<keyword evidence="5" id="KW-0449">Lipoprotein</keyword>
<dbReference type="PRINTS" id="PR00449">
    <property type="entry name" value="RASTRNSFRMNG"/>
</dbReference>
<evidence type="ECO:0000256" key="7">
    <source>
        <dbReference type="ARBA" id="ARBA00037868"/>
    </source>
</evidence>
<proteinExistence type="inferred from homology"/>
<dbReference type="SMART" id="SM00173">
    <property type="entry name" value="RAS"/>
    <property type="match status" value="1"/>
</dbReference>
<sequence>MSVPVHSTTTSAAVTSNVLLSGAAQPGVIMSTPKINTVVTTLTPPAPLPNLQFPTLDISQNSEAKKSKGGDVIQHRVPYPAPAAVTSNKESTTVQTATAKKDTRVTYAYQPGKTYRTKRVFKVIILGDAGVGKTCLSFRFCNGRFPAQTEATIGVDFRERSVVIDGELIRVQLWDTAGQERYRQSIVSHYYRNVNAVVFVYDVSNPSTFKSLTDWISECRKHSVSSTNGTPHILIGNKCDLTPENRVKTDVAQMFADQNDMALFETSALADTESDHVESIFMTLVHKLQQSKPMHVQSDEERAQKEQRLLLKAAEASKEADENGWCC</sequence>
<dbReference type="FunFam" id="3.40.50.300:FF:002841">
    <property type="entry name" value="Ras-related protein Rab-33"/>
    <property type="match status" value="1"/>
</dbReference>
<evidence type="ECO:0000256" key="4">
    <source>
        <dbReference type="ARBA" id="ARBA00023136"/>
    </source>
</evidence>
<keyword evidence="4" id="KW-0472">Membrane</keyword>
<dbReference type="PROSITE" id="PS51419">
    <property type="entry name" value="RAB"/>
    <property type="match status" value="1"/>
</dbReference>
<dbReference type="Pfam" id="PF00071">
    <property type="entry name" value="Ras"/>
    <property type="match status" value="1"/>
</dbReference>
<dbReference type="GO" id="GO:0003924">
    <property type="term" value="F:GTPase activity"/>
    <property type="evidence" value="ECO:0007669"/>
    <property type="project" value="InterPro"/>
</dbReference>
<dbReference type="OrthoDB" id="10006973at2759"/>
<evidence type="ECO:0000256" key="5">
    <source>
        <dbReference type="ARBA" id="ARBA00023288"/>
    </source>
</evidence>
<evidence type="ECO:0000256" key="2">
    <source>
        <dbReference type="ARBA" id="ARBA00022741"/>
    </source>
</evidence>
<dbReference type="InterPro" id="IPR027417">
    <property type="entry name" value="P-loop_NTPase"/>
</dbReference>
<keyword evidence="3" id="KW-0342">GTP-binding</keyword>
<dbReference type="NCBIfam" id="TIGR00231">
    <property type="entry name" value="small_GTP"/>
    <property type="match status" value="1"/>
</dbReference>
<evidence type="ECO:0000256" key="1">
    <source>
        <dbReference type="ARBA" id="ARBA00006270"/>
    </source>
</evidence>
<dbReference type="GO" id="GO:0032482">
    <property type="term" value="P:Rab protein signal transduction"/>
    <property type="evidence" value="ECO:0007669"/>
    <property type="project" value="InterPro"/>
</dbReference>
<keyword evidence="2" id="KW-0547">Nucleotide-binding</keyword>
<dbReference type="InterPro" id="IPR001806">
    <property type="entry name" value="Small_GTPase"/>
</dbReference>
<dbReference type="InterPro" id="IPR041822">
    <property type="entry name" value="Rab33A/B"/>
</dbReference>
<accession>A0A183E695</accession>
<reference evidence="10" key="1">
    <citation type="submission" date="2016-06" db="UniProtKB">
        <authorList>
            <consortium name="WormBaseParasite"/>
        </authorList>
    </citation>
    <scope>IDENTIFICATION</scope>
</reference>
<protein>
    <submittedName>
        <fullName evidence="10">Ras-related protein Rab-33</fullName>
    </submittedName>
</protein>
<comment type="subcellular location">
    <subcellularLocation>
        <location evidence="7">Endomembrane system</location>
        <topology evidence="7">Lipid-anchor</topology>
    </subcellularLocation>
</comment>